<keyword evidence="2" id="KW-0812">Transmembrane</keyword>
<keyword evidence="2" id="KW-0472">Membrane</keyword>
<dbReference type="PANTHER" id="PTHR37984:SF5">
    <property type="entry name" value="PROTEIN NYNRIN-LIKE"/>
    <property type="match status" value="1"/>
</dbReference>
<name>A0AAV8V8I2_9CUCU</name>
<gene>
    <name evidence="4" type="ORF">NQ315_012233</name>
</gene>
<keyword evidence="5" id="KW-1185">Reference proteome</keyword>
<dbReference type="EC" id="2.7.7.49" evidence="1"/>
<organism evidence="4 5">
    <name type="scientific">Exocentrus adspersus</name>
    <dbReference type="NCBI Taxonomy" id="1586481"/>
    <lineage>
        <taxon>Eukaryota</taxon>
        <taxon>Metazoa</taxon>
        <taxon>Ecdysozoa</taxon>
        <taxon>Arthropoda</taxon>
        <taxon>Hexapoda</taxon>
        <taxon>Insecta</taxon>
        <taxon>Pterygota</taxon>
        <taxon>Neoptera</taxon>
        <taxon>Endopterygota</taxon>
        <taxon>Coleoptera</taxon>
        <taxon>Polyphaga</taxon>
        <taxon>Cucujiformia</taxon>
        <taxon>Chrysomeloidea</taxon>
        <taxon>Cerambycidae</taxon>
        <taxon>Lamiinae</taxon>
        <taxon>Acanthocinini</taxon>
        <taxon>Exocentrus</taxon>
    </lineage>
</organism>
<evidence type="ECO:0000313" key="5">
    <source>
        <dbReference type="Proteomes" id="UP001159042"/>
    </source>
</evidence>
<dbReference type="GO" id="GO:0015074">
    <property type="term" value="P:DNA integration"/>
    <property type="evidence" value="ECO:0007669"/>
    <property type="project" value="InterPro"/>
</dbReference>
<dbReference type="EMBL" id="JANEYG010000319">
    <property type="protein sequence ID" value="KAJ8910312.1"/>
    <property type="molecule type" value="Genomic_DNA"/>
</dbReference>
<dbReference type="Proteomes" id="UP001159042">
    <property type="component" value="Unassembled WGS sequence"/>
</dbReference>
<evidence type="ECO:0000256" key="2">
    <source>
        <dbReference type="SAM" id="Phobius"/>
    </source>
</evidence>
<dbReference type="GO" id="GO:0003676">
    <property type="term" value="F:nucleic acid binding"/>
    <property type="evidence" value="ECO:0007669"/>
    <property type="project" value="InterPro"/>
</dbReference>
<dbReference type="SUPFAM" id="SSF53098">
    <property type="entry name" value="Ribonuclease H-like"/>
    <property type="match status" value="1"/>
</dbReference>
<dbReference type="Pfam" id="PF00665">
    <property type="entry name" value="rve"/>
    <property type="match status" value="1"/>
</dbReference>
<feature type="transmembrane region" description="Helical" evidence="2">
    <location>
        <begin position="594"/>
        <end position="621"/>
    </location>
</feature>
<reference evidence="4 5" key="1">
    <citation type="journal article" date="2023" name="Insect Mol. Biol.">
        <title>Genome sequencing provides insights into the evolution of gene families encoding plant cell wall-degrading enzymes in longhorned beetles.</title>
        <authorList>
            <person name="Shin N.R."/>
            <person name="Okamura Y."/>
            <person name="Kirsch R."/>
            <person name="Pauchet Y."/>
        </authorList>
    </citation>
    <scope>NUCLEOTIDE SEQUENCE [LARGE SCALE GENOMIC DNA]</scope>
    <source>
        <strain evidence="4">EAD_L_NR</strain>
    </source>
</reference>
<protein>
    <recommendedName>
        <fullName evidence="1">RNA-directed DNA polymerase</fullName>
        <ecNumber evidence="1">2.7.7.49</ecNumber>
    </recommendedName>
</protein>
<dbReference type="InterPro" id="IPR036397">
    <property type="entry name" value="RNaseH_sf"/>
</dbReference>
<proteinExistence type="predicted"/>
<dbReference type="Gene3D" id="1.10.340.70">
    <property type="match status" value="1"/>
</dbReference>
<dbReference type="AlphaFoldDB" id="A0AAV8V8I2"/>
<comment type="caution">
    <text evidence="4">The sequence shown here is derived from an EMBL/GenBank/DDBJ whole genome shotgun (WGS) entry which is preliminary data.</text>
</comment>
<evidence type="ECO:0000259" key="3">
    <source>
        <dbReference type="PROSITE" id="PS50994"/>
    </source>
</evidence>
<dbReference type="PANTHER" id="PTHR37984">
    <property type="entry name" value="PROTEIN CBG26694"/>
    <property type="match status" value="1"/>
</dbReference>
<dbReference type="InterPro" id="IPR041588">
    <property type="entry name" value="Integrase_H2C2"/>
</dbReference>
<dbReference type="InterPro" id="IPR012337">
    <property type="entry name" value="RNaseH-like_sf"/>
</dbReference>
<dbReference type="PROSITE" id="PS50994">
    <property type="entry name" value="INTEGRASE"/>
    <property type="match status" value="1"/>
</dbReference>
<evidence type="ECO:0000256" key="1">
    <source>
        <dbReference type="ARBA" id="ARBA00012493"/>
    </source>
</evidence>
<dbReference type="InterPro" id="IPR050951">
    <property type="entry name" value="Retrovirus_Pol_polyprotein"/>
</dbReference>
<sequence length="693" mass="77897">MSEEAQQTEAVKSTLEGLFRTFIEHMDSRSNVPVALSGDIITLPKFVPGRDEPQQWIDEVLKLASELKWNDSNIMARVSGCFEGEAEADTDNNLMPEGWLAVQQGMDSETIQLKERLASGEIDSNQFCLIGSTLCHIDVINSEKVTQYFVPKNARYALLKEYHDGQAHIGLDKTVLSICSHFWFPRIRQFARKYIDGCLTCLTRKRTPRAATFDVHSIPKVPLPFNTMHVDCFGPLPETDEGCSHIFVAVDAYSKYCFLYALKSLKTDDIADCIQDIIFLVGTPARIITDNGASLKALLKHDLLTEWNIEWHFITPYVHQANGQAERYMQFIANLLRVQAEVTSNWSALVSRIQLVINSTVHKTTGRTPLQTLFGCDNRLPEIQRVIDTASNDKLPVAPVQHEKWRQFVSKRIEENATRQESYANKGTKAQRKFKVGDYVLVSRKALKPRKFESGWTGPYRITAILSTNRYELRRVGDVAESTRVTAAAACQMRIWAQEWSPEDCADVLESYITENAEERTNNVDNASSNSVYKILGHLGIDIAFWCSICLHLGIDIAFWCSICLHLGIDIAFWCSICLHLGIDIAFWCSSMHLGISITFWCSICLHLGICIACWCSMFTLGTIITMVRSWPNDLGRERPSVRLAVLAGDAVSTMSADHSHVMRAALCSCETGIPNSAVSYQHSVCLVQRSAD</sequence>
<dbReference type="Pfam" id="PF17921">
    <property type="entry name" value="Integrase_H2C2"/>
    <property type="match status" value="1"/>
</dbReference>
<accession>A0AAV8V8I2</accession>
<dbReference type="Gene3D" id="3.30.420.10">
    <property type="entry name" value="Ribonuclease H-like superfamily/Ribonuclease H"/>
    <property type="match status" value="1"/>
</dbReference>
<dbReference type="InterPro" id="IPR001584">
    <property type="entry name" value="Integrase_cat-core"/>
</dbReference>
<evidence type="ECO:0000313" key="4">
    <source>
        <dbReference type="EMBL" id="KAJ8910312.1"/>
    </source>
</evidence>
<feature type="domain" description="Integrase catalytic" evidence="3">
    <location>
        <begin position="218"/>
        <end position="377"/>
    </location>
</feature>
<dbReference type="GO" id="GO:0003964">
    <property type="term" value="F:RNA-directed DNA polymerase activity"/>
    <property type="evidence" value="ECO:0007669"/>
    <property type="project" value="UniProtKB-EC"/>
</dbReference>
<keyword evidence="2" id="KW-1133">Transmembrane helix</keyword>